<evidence type="ECO:0000256" key="3">
    <source>
        <dbReference type="SAM" id="SignalP"/>
    </source>
</evidence>
<evidence type="ECO:0000256" key="1">
    <source>
        <dbReference type="ARBA" id="ARBA00022837"/>
    </source>
</evidence>
<dbReference type="Pfam" id="PF13202">
    <property type="entry name" value="EF-hand_5"/>
    <property type="match status" value="3"/>
</dbReference>
<dbReference type="InterPro" id="IPR018247">
    <property type="entry name" value="EF_Hand_1_Ca_BS"/>
</dbReference>
<dbReference type="SMART" id="SM00054">
    <property type="entry name" value="EFh"/>
    <property type="match status" value="7"/>
</dbReference>
<reference evidence="5 6" key="1">
    <citation type="submission" date="2022-05" db="EMBL/GenBank/DDBJ databases">
        <authorList>
            <consortium name="Genoscope - CEA"/>
            <person name="William W."/>
        </authorList>
    </citation>
    <scope>NUCLEOTIDE SEQUENCE [LARGE SCALE GENOMIC DNA]</scope>
</reference>
<evidence type="ECO:0000256" key="2">
    <source>
        <dbReference type="SAM" id="MobiDB-lite"/>
    </source>
</evidence>
<sequence>MARPFSVVCVCLCLFLVYARPPEAKGEKKSRVYDKELSEEEHFKAEGEDEEHNIEYDHEAFLGKDKRKFDELSPEESKERLGKIVDRIDKDHNGKVTQKELEDWIRFTSKRYIYEDVDRQWDQLKKLEQSHLSLEEVYVEKKKADPNEAISWELYKNLTYGYITEDDEFEYKDMLSRDRGRWEKADVNKDNEITKEEYTAFLHPEEYDHMKDVVIDETLQDIDKDGDGFVSLDEYLGDLYPESEKEKDQEEPDWVKNEREHFNEFRDKNKDGKMDRDEVKDWIIPPDYDHVEAEARHLVREADANEDGELTKEEILEKHDVFVGSQATDFGEALTRHDDAKSRMHDGKLSDKEHFDKDGKHNEEYDHEAFLGKEKKSFDQLTPEESKEKLGKIVERIDKDNDGKITEKELEDWIGFTRMQNHYDQVDKRWKDLKQREKNLVSRKDFHGDKNVDPDGPVSWEIYKIISFGKNPEKHSDHVRLLNQMSMDERRWKRADINQDKKLSKEEYGPFYQPWEHEHMHDVVAQENVEGMDKDKDGRVSLQEYLDDMHSKPEKEMTEEELQKKENDRKHFHSYRDANKDGYIDRDEMKEWMFPTSYNYLQAEASHLIHHADSNQFHLCATSSCQSYECPTSNSFYINIMIKHAIIITKWWRRAMSGGGQNTAPQSMDYPIRFWQRTKSWTSIVFLWEAGPLILVQI</sequence>
<comment type="caution">
    <text evidence="5">The sequence shown here is derived from an EMBL/GenBank/DDBJ whole genome shotgun (WGS) entry which is preliminary data.</text>
</comment>
<dbReference type="EMBL" id="CALNXI010000571">
    <property type="protein sequence ID" value="CAH3029432.1"/>
    <property type="molecule type" value="Genomic_DNA"/>
</dbReference>
<protein>
    <recommendedName>
        <fullName evidence="4">EF-hand domain-containing protein</fullName>
    </recommendedName>
</protein>
<dbReference type="Pfam" id="PF13499">
    <property type="entry name" value="EF-hand_7"/>
    <property type="match status" value="2"/>
</dbReference>
<dbReference type="PANTHER" id="PTHR10827">
    <property type="entry name" value="RETICULOCALBIN"/>
    <property type="match status" value="1"/>
</dbReference>
<keyword evidence="3" id="KW-0732">Signal</keyword>
<dbReference type="Gene3D" id="1.10.238.10">
    <property type="entry name" value="EF-hand"/>
    <property type="match status" value="4"/>
</dbReference>
<feature type="domain" description="EF-hand" evidence="4">
    <location>
        <begin position="532"/>
        <end position="555"/>
    </location>
</feature>
<evidence type="ECO:0000313" key="6">
    <source>
        <dbReference type="Proteomes" id="UP001159427"/>
    </source>
</evidence>
<feature type="chain" id="PRO_5045241674" description="EF-hand domain-containing protein" evidence="3">
    <location>
        <begin position="20"/>
        <end position="698"/>
    </location>
</feature>
<feature type="domain" description="EF-hand" evidence="4">
    <location>
        <begin position="290"/>
        <end position="325"/>
    </location>
</feature>
<dbReference type="CDD" id="cd16226">
    <property type="entry name" value="EFh_CREC_Calumenin_like"/>
    <property type="match status" value="1"/>
</dbReference>
<dbReference type="InterPro" id="IPR002048">
    <property type="entry name" value="EF_hand_dom"/>
</dbReference>
<feature type="region of interest" description="Disordered" evidence="2">
    <location>
        <begin position="338"/>
        <end position="362"/>
    </location>
</feature>
<feature type="domain" description="EF-hand" evidence="4">
    <location>
        <begin position="577"/>
        <end position="599"/>
    </location>
</feature>
<organism evidence="5 6">
    <name type="scientific">Porites evermanni</name>
    <dbReference type="NCBI Taxonomy" id="104178"/>
    <lineage>
        <taxon>Eukaryota</taxon>
        <taxon>Metazoa</taxon>
        <taxon>Cnidaria</taxon>
        <taxon>Anthozoa</taxon>
        <taxon>Hexacorallia</taxon>
        <taxon>Scleractinia</taxon>
        <taxon>Fungiina</taxon>
        <taxon>Poritidae</taxon>
        <taxon>Porites</taxon>
    </lineage>
</organism>
<dbReference type="Proteomes" id="UP001159427">
    <property type="component" value="Unassembled WGS sequence"/>
</dbReference>
<accession>A0ABN8ML57</accession>
<name>A0ABN8ML57_9CNID</name>
<gene>
    <name evidence="5" type="ORF">PEVE_00036161</name>
</gene>
<dbReference type="InterPro" id="IPR011992">
    <property type="entry name" value="EF-hand-dom_pair"/>
</dbReference>
<feature type="domain" description="EF-hand" evidence="4">
    <location>
        <begin position="173"/>
        <end position="208"/>
    </location>
</feature>
<feature type="domain" description="EF-hand" evidence="4">
    <location>
        <begin position="76"/>
        <end position="111"/>
    </location>
</feature>
<keyword evidence="6" id="KW-1185">Reference proteome</keyword>
<dbReference type="PROSITE" id="PS00018">
    <property type="entry name" value="EF_HAND_1"/>
    <property type="match status" value="9"/>
</dbReference>
<feature type="signal peptide" evidence="3">
    <location>
        <begin position="1"/>
        <end position="19"/>
    </location>
</feature>
<dbReference type="SUPFAM" id="SSF47473">
    <property type="entry name" value="EF-hand"/>
    <property type="match status" value="4"/>
</dbReference>
<feature type="region of interest" description="Disordered" evidence="2">
    <location>
        <begin position="550"/>
        <end position="570"/>
    </location>
</feature>
<dbReference type="PROSITE" id="PS50222">
    <property type="entry name" value="EF_HAND_2"/>
    <property type="match status" value="7"/>
</dbReference>
<keyword evidence="1" id="KW-0106">Calcium</keyword>
<feature type="domain" description="EF-hand" evidence="4">
    <location>
        <begin position="385"/>
        <end position="420"/>
    </location>
</feature>
<feature type="domain" description="EF-hand" evidence="4">
    <location>
        <begin position="210"/>
        <end position="245"/>
    </location>
</feature>
<dbReference type="PANTHER" id="PTHR10827:SF52">
    <property type="entry name" value="IP16409P"/>
    <property type="match status" value="1"/>
</dbReference>
<evidence type="ECO:0000313" key="5">
    <source>
        <dbReference type="EMBL" id="CAH3029432.1"/>
    </source>
</evidence>
<proteinExistence type="predicted"/>
<evidence type="ECO:0000259" key="4">
    <source>
        <dbReference type="PROSITE" id="PS50222"/>
    </source>
</evidence>